<organism evidence="3 4">
    <name type="scientific">Madurella mycetomatis</name>
    <dbReference type="NCBI Taxonomy" id="100816"/>
    <lineage>
        <taxon>Eukaryota</taxon>
        <taxon>Fungi</taxon>
        <taxon>Dikarya</taxon>
        <taxon>Ascomycota</taxon>
        <taxon>Pezizomycotina</taxon>
        <taxon>Sordariomycetes</taxon>
        <taxon>Sordariomycetidae</taxon>
        <taxon>Sordariales</taxon>
        <taxon>Sordariales incertae sedis</taxon>
        <taxon>Madurella</taxon>
    </lineage>
</organism>
<feature type="compositionally biased region" description="Polar residues" evidence="1">
    <location>
        <begin position="1"/>
        <end position="10"/>
    </location>
</feature>
<accession>A0A175WC35</accession>
<evidence type="ECO:0000313" key="2">
    <source>
        <dbReference type="EMBL" id="KXX75079.1"/>
    </source>
</evidence>
<dbReference type="OrthoDB" id="1935484at2759"/>
<dbReference type="EMBL" id="LCTW02000039">
    <property type="protein sequence ID" value="KXX81246.1"/>
    <property type="molecule type" value="Genomic_DNA"/>
</dbReference>
<dbReference type="VEuPathDB" id="FungiDB:MMYC01_203194"/>
<dbReference type="AlphaFoldDB" id="A0A175WC35"/>
<proteinExistence type="predicted"/>
<protein>
    <submittedName>
        <fullName evidence="3">Uncharacterized protein</fullName>
    </submittedName>
</protein>
<reference evidence="3 4" key="3">
    <citation type="submission" date="2016-01" db="EMBL/GenBank/DDBJ databases">
        <title>Madurella mycetomatis genome sequencing.</title>
        <authorList>
            <person name="Van De Sande W."/>
        </authorList>
    </citation>
    <scope>NUCLEOTIDE SEQUENCE [LARGE SCALE GENOMIC DNA]</scope>
    <source>
        <strain evidence="3">Mm55</strain>
        <strain evidence="4">mm55</strain>
    </source>
</reference>
<feature type="compositionally biased region" description="Basic and acidic residues" evidence="1">
    <location>
        <begin position="12"/>
        <end position="27"/>
    </location>
</feature>
<evidence type="ECO:0000256" key="1">
    <source>
        <dbReference type="SAM" id="MobiDB-lite"/>
    </source>
</evidence>
<reference evidence="3" key="1">
    <citation type="submission" date="2015-06" db="EMBL/GenBank/DDBJ databases">
        <authorList>
            <person name="Hoefler B.C."/>
            <person name="Straight P.D."/>
        </authorList>
    </citation>
    <scope>NUCLEOTIDE SEQUENCE [LARGE SCALE GENOMIC DNA]</scope>
    <source>
        <strain evidence="3">Mm55</strain>
    </source>
</reference>
<feature type="region of interest" description="Disordered" evidence="1">
    <location>
        <begin position="1"/>
        <end position="52"/>
    </location>
</feature>
<dbReference type="Proteomes" id="UP000078237">
    <property type="component" value="Unassembled WGS sequence"/>
</dbReference>
<gene>
    <name evidence="3" type="ORF">MMYC01_203194</name>
    <name evidence="2" type="ORF">MMYC01_208924</name>
</gene>
<comment type="caution">
    <text evidence="3">The sequence shown here is derived from an EMBL/GenBank/DDBJ whole genome shotgun (WGS) entry which is preliminary data.</text>
</comment>
<reference evidence="4" key="2">
    <citation type="submission" date="2015-06" db="EMBL/GenBank/DDBJ databases">
        <authorList>
            <person name="van de Sande W.W.J."/>
        </authorList>
    </citation>
    <scope>NUCLEOTIDE SEQUENCE [LARGE SCALE GENOMIC DNA]</scope>
    <source>
        <strain evidence="4">mm55</strain>
    </source>
</reference>
<evidence type="ECO:0000313" key="3">
    <source>
        <dbReference type="EMBL" id="KXX81246.1"/>
    </source>
</evidence>
<evidence type="ECO:0000313" key="4">
    <source>
        <dbReference type="Proteomes" id="UP000078237"/>
    </source>
</evidence>
<dbReference type="EMBL" id="LCTW02000296">
    <property type="protein sequence ID" value="KXX75079.1"/>
    <property type="molecule type" value="Genomic_DNA"/>
</dbReference>
<sequence>MAGSPESSFTPLKKDENSPTADVKDTNAFESTSTSEDSGSEEEFQELNRNPFLDPEVAAHWKLVYENSKYECRHAFDPTLTWTEEEEKRVIRKTD</sequence>
<keyword evidence="4" id="KW-1185">Reference proteome</keyword>
<name>A0A175WC35_9PEZI</name>
<dbReference type="VEuPathDB" id="FungiDB:MMYC01_208924"/>